<comment type="caution">
    <text evidence="1">The sequence shown here is derived from an EMBL/GenBank/DDBJ whole genome shotgun (WGS) entry which is preliminary data.</text>
</comment>
<accession>A0ACC1PFW8</accession>
<keyword evidence="2" id="KW-1185">Reference proteome</keyword>
<evidence type="ECO:0000313" key="1">
    <source>
        <dbReference type="EMBL" id="KAJ2990590.1"/>
    </source>
</evidence>
<protein>
    <submittedName>
        <fullName evidence="1">Uncharacterized protein</fullName>
    </submittedName>
</protein>
<evidence type="ECO:0000313" key="2">
    <source>
        <dbReference type="Proteomes" id="UP001143856"/>
    </source>
</evidence>
<organism evidence="1 2">
    <name type="scientific">Xylaria curta</name>
    <dbReference type="NCBI Taxonomy" id="42375"/>
    <lineage>
        <taxon>Eukaryota</taxon>
        <taxon>Fungi</taxon>
        <taxon>Dikarya</taxon>
        <taxon>Ascomycota</taxon>
        <taxon>Pezizomycotina</taxon>
        <taxon>Sordariomycetes</taxon>
        <taxon>Xylariomycetidae</taxon>
        <taxon>Xylariales</taxon>
        <taxon>Xylariaceae</taxon>
        <taxon>Xylaria</taxon>
    </lineage>
</organism>
<dbReference type="EMBL" id="JAPDGR010000402">
    <property type="protein sequence ID" value="KAJ2990590.1"/>
    <property type="molecule type" value="Genomic_DNA"/>
</dbReference>
<proteinExistence type="predicted"/>
<gene>
    <name evidence="1" type="ORF">NUW58_g2871</name>
</gene>
<name>A0ACC1PFW8_9PEZI</name>
<sequence length="177" mass="18685">MATTGSSSPAPSSAQWFLTPTDEPPFYRLHSTALGEGQSLDVVNDNGTSSINVQMAATGNYSGQYWRFDQWPADPAGTYRLTNNFTGIRMNLDVYSNTLQPHLASGDHSGQHWTLNPAPAVFSVMPPGVVSHTPSASPTTASASVSTTTSITVPEATSVTISTTSSASGVTVEFAWR</sequence>
<reference evidence="1" key="1">
    <citation type="submission" date="2022-10" db="EMBL/GenBank/DDBJ databases">
        <title>Genome Sequence of Xylaria curta.</title>
        <authorList>
            <person name="Buettner E."/>
        </authorList>
    </citation>
    <scope>NUCLEOTIDE SEQUENCE</scope>
    <source>
        <strain evidence="1">Babe10</strain>
    </source>
</reference>
<dbReference type="Proteomes" id="UP001143856">
    <property type="component" value="Unassembled WGS sequence"/>
</dbReference>